<evidence type="ECO:0000313" key="4">
    <source>
        <dbReference type="Proteomes" id="UP000734854"/>
    </source>
</evidence>
<feature type="domain" description="Sialate O-acetylesterase" evidence="2">
    <location>
        <begin position="24"/>
        <end position="274"/>
    </location>
</feature>
<organism evidence="3 4">
    <name type="scientific">Zingiber officinale</name>
    <name type="common">Ginger</name>
    <name type="synonym">Amomum zingiber</name>
    <dbReference type="NCBI Taxonomy" id="94328"/>
    <lineage>
        <taxon>Eukaryota</taxon>
        <taxon>Viridiplantae</taxon>
        <taxon>Streptophyta</taxon>
        <taxon>Embryophyta</taxon>
        <taxon>Tracheophyta</taxon>
        <taxon>Spermatophyta</taxon>
        <taxon>Magnoliopsida</taxon>
        <taxon>Liliopsida</taxon>
        <taxon>Zingiberales</taxon>
        <taxon>Zingiberaceae</taxon>
        <taxon>Zingiber</taxon>
    </lineage>
</organism>
<dbReference type="GO" id="GO:0016787">
    <property type="term" value="F:hydrolase activity"/>
    <property type="evidence" value="ECO:0007669"/>
    <property type="project" value="UniProtKB-KW"/>
</dbReference>
<evidence type="ECO:0000313" key="3">
    <source>
        <dbReference type="EMBL" id="KAG6478647.1"/>
    </source>
</evidence>
<reference evidence="3 4" key="1">
    <citation type="submission" date="2020-08" db="EMBL/GenBank/DDBJ databases">
        <title>Plant Genome Project.</title>
        <authorList>
            <person name="Zhang R.-G."/>
        </authorList>
    </citation>
    <scope>NUCLEOTIDE SEQUENCE [LARGE SCALE GENOMIC DNA]</scope>
    <source>
        <tissue evidence="3">Rhizome</tissue>
    </source>
</reference>
<gene>
    <name evidence="3" type="ORF">ZIOFF_062090</name>
</gene>
<proteinExistence type="predicted"/>
<dbReference type="AlphaFoldDB" id="A0A8J5KE66"/>
<dbReference type="PANTHER" id="PTHR31988:SF19">
    <property type="entry name" value="9-O-ACETYL-N-ACETYLNEURAMINIC ACID DEACETYLASE-RELATED"/>
    <property type="match status" value="1"/>
</dbReference>
<dbReference type="PANTHER" id="PTHR31988">
    <property type="entry name" value="ESTERASE, PUTATIVE (DUF303)-RELATED"/>
    <property type="match status" value="1"/>
</dbReference>
<keyword evidence="4" id="KW-1185">Reference proteome</keyword>
<dbReference type="InterPro" id="IPR036514">
    <property type="entry name" value="SGNH_hydro_sf"/>
</dbReference>
<evidence type="ECO:0000256" key="1">
    <source>
        <dbReference type="ARBA" id="ARBA00022801"/>
    </source>
</evidence>
<dbReference type="InterPro" id="IPR005181">
    <property type="entry name" value="SASA"/>
</dbReference>
<protein>
    <recommendedName>
        <fullName evidence="2">Sialate O-acetylesterase domain-containing protein</fullName>
    </recommendedName>
</protein>
<accession>A0A8J5KE66</accession>
<dbReference type="InterPro" id="IPR052940">
    <property type="entry name" value="Carb_Esterase_6"/>
</dbReference>
<dbReference type="Pfam" id="PF03629">
    <property type="entry name" value="SASA"/>
    <property type="match status" value="1"/>
</dbReference>
<name>A0A8J5KE66_ZINOF</name>
<keyword evidence="1" id="KW-0378">Hydrolase</keyword>
<dbReference type="Proteomes" id="UP000734854">
    <property type="component" value="Unassembled WGS sequence"/>
</dbReference>
<dbReference type="SUPFAM" id="SSF52266">
    <property type="entry name" value="SGNH hydrolase"/>
    <property type="match status" value="1"/>
</dbReference>
<sequence length="279" mass="30525">MRSDVEFCLRSDRIDRRQRSRMGKQIFILSGQSNMSGRGGVLHRRWDGVVPPACCPNPSVLRFAAASLWEEARDPLHADIDAAKVCGVGPGMAFANALLPRLPADAVIGLVPCAIGGTPIREWERGCHLYEKMVRRAREAAEGSGGGGGEIKAVLWYQGESDTSSRDAAEAYGAKMESLIRDLRSDLQLPSLPFIQASSFLAHLHFLYRTMSILVAIASGDKPYIDVVREAQLQLNLPNVVCVDAMGLPLNSDHLHLSTEAQVLLGEMLAETYVKHYLS</sequence>
<comment type="caution">
    <text evidence="3">The sequence shown here is derived from an EMBL/GenBank/DDBJ whole genome shotgun (WGS) entry which is preliminary data.</text>
</comment>
<evidence type="ECO:0000259" key="2">
    <source>
        <dbReference type="Pfam" id="PF03629"/>
    </source>
</evidence>
<dbReference type="Gene3D" id="3.40.50.1110">
    <property type="entry name" value="SGNH hydrolase"/>
    <property type="match status" value="1"/>
</dbReference>
<dbReference type="EMBL" id="JACMSC010000017">
    <property type="protein sequence ID" value="KAG6478647.1"/>
    <property type="molecule type" value="Genomic_DNA"/>
</dbReference>